<evidence type="ECO:0000256" key="3">
    <source>
        <dbReference type="ARBA" id="ARBA00023237"/>
    </source>
</evidence>
<dbReference type="Pfam" id="PF07715">
    <property type="entry name" value="Plug"/>
    <property type="match status" value="1"/>
</dbReference>
<dbReference type="InterPro" id="IPR036942">
    <property type="entry name" value="Beta-barrel_TonB_sf"/>
</dbReference>
<dbReference type="RefSeq" id="WP_238807311.1">
    <property type="nucleotide sequence ID" value="NZ_CAKLPY010000002.1"/>
</dbReference>
<dbReference type="EMBL" id="CAKLPY010000002">
    <property type="protein sequence ID" value="CAH0996760.1"/>
    <property type="molecule type" value="Genomic_DNA"/>
</dbReference>
<dbReference type="Gene3D" id="2.60.40.1120">
    <property type="entry name" value="Carboxypeptidase-like, regulatory domain"/>
    <property type="match status" value="1"/>
</dbReference>
<protein>
    <recommendedName>
        <fullName evidence="5">TonB-dependent receptor plug domain-containing protein</fullName>
    </recommendedName>
</protein>
<keyword evidence="3" id="KW-0998">Cell outer membrane</keyword>
<evidence type="ECO:0000259" key="5">
    <source>
        <dbReference type="Pfam" id="PF07715"/>
    </source>
</evidence>
<feature type="signal peptide" evidence="4">
    <location>
        <begin position="1"/>
        <end position="20"/>
    </location>
</feature>
<dbReference type="InterPro" id="IPR012910">
    <property type="entry name" value="Plug_dom"/>
</dbReference>
<feature type="chain" id="PRO_5045904816" description="TonB-dependent receptor plug domain-containing protein" evidence="4">
    <location>
        <begin position="21"/>
        <end position="812"/>
    </location>
</feature>
<dbReference type="SUPFAM" id="SSF56935">
    <property type="entry name" value="Porins"/>
    <property type="match status" value="1"/>
</dbReference>
<comment type="subcellular location">
    <subcellularLocation>
        <location evidence="1">Cell outer membrane</location>
    </subcellularLocation>
</comment>
<keyword evidence="7" id="KW-1185">Reference proteome</keyword>
<dbReference type="InterPro" id="IPR008969">
    <property type="entry name" value="CarboxyPept-like_regulatory"/>
</dbReference>
<evidence type="ECO:0000313" key="6">
    <source>
        <dbReference type="EMBL" id="CAH0996760.1"/>
    </source>
</evidence>
<organism evidence="6 7">
    <name type="scientific">Emticicia aquatica</name>
    <dbReference type="NCBI Taxonomy" id="1681835"/>
    <lineage>
        <taxon>Bacteria</taxon>
        <taxon>Pseudomonadati</taxon>
        <taxon>Bacteroidota</taxon>
        <taxon>Cytophagia</taxon>
        <taxon>Cytophagales</taxon>
        <taxon>Leadbetterellaceae</taxon>
        <taxon>Emticicia</taxon>
    </lineage>
</organism>
<gene>
    <name evidence="6" type="ORF">EMA8858_02895</name>
</gene>
<dbReference type="Proteomes" id="UP000837932">
    <property type="component" value="Unassembled WGS sequence"/>
</dbReference>
<dbReference type="SUPFAM" id="SSF49464">
    <property type="entry name" value="Carboxypeptidase regulatory domain-like"/>
    <property type="match status" value="1"/>
</dbReference>
<evidence type="ECO:0000256" key="2">
    <source>
        <dbReference type="ARBA" id="ARBA00023136"/>
    </source>
</evidence>
<name>A0ABM9ASA3_9BACT</name>
<evidence type="ECO:0000313" key="7">
    <source>
        <dbReference type="Proteomes" id="UP000837932"/>
    </source>
</evidence>
<sequence length="812" mass="91124">MQKLFIILSFTFFHFGIAHAQRTGEIQGTIKDRKTQEPLIGVTIQVENTQKGTQSDVDGNFKISGIPTGSYNLKATYVGYKEAIKFNIVVSSGNANIINFVMEEDSKQLNEVQVVVNRSVSVASTETPNSIQKLSTEEIKNNPGGNFDISQVIQVLPGVGGTSGGGAFRNDIIIRGGAPNENVYYLDGIEVPVINHFSTQGSAGGPTGILNVSFIEDATLASSSFNAKYDNALSSVLQFKQRDGNKDHFQGNFRVSSSEAAATFEGPLSKKTTYLVSARRSYLQYLFQLIDLPIRPNYWDFQYKVTHKINAKTTLTAIGLGAIDKFYFGVPRETSPSKEYILRAFPYINQWNYTVGFTLKRLLENGYMNVSLSRNMYDNSLEKYEDGKQESKGLVTLDTKSQEIENKLRIDVNKFIDKWEYSYGVSSQFAKYNANSYNRLRKELRNTDGNIIQPEVAFRFNTAVDFFKFGAFGQVSRKFFDERLNFSAGIRTDMNSFTNEGMNPLKTLSPRAAASYSFANKWRVNASLGRYYKLPIYTVLGFRDNTGTLVNKDNKYLQSDHFVSGLEFIPRPSTRFTLEGFYKIYNNYAVSAHDGISLANQGGEYGAIGNEKIESIGKGKSYGVEFFAQQKLQKNLFAVFSYTLFWSQFSGKDGKFISSAWDSRHLVALQVGRKFKKGWELGGKLRFYGGAPYTPFDLEASQKNYATLGVGLLDYSKLNTLRLKNFSQFDFRIDKKINFRKQSFDFYFDIQNALLAKNPSFPNYTFERTADNSGFATTDGKTLNPNGSNAIPLIIADATANVTPGLGLIWEF</sequence>
<reference evidence="6" key="1">
    <citation type="submission" date="2021-12" db="EMBL/GenBank/DDBJ databases">
        <authorList>
            <person name="Rodrigo-Torres L."/>
            <person name="Arahal R. D."/>
            <person name="Lucena T."/>
        </authorList>
    </citation>
    <scope>NUCLEOTIDE SEQUENCE</scope>
    <source>
        <strain evidence="6">CECT 8858</strain>
    </source>
</reference>
<evidence type="ECO:0000256" key="1">
    <source>
        <dbReference type="ARBA" id="ARBA00004442"/>
    </source>
</evidence>
<dbReference type="Gene3D" id="2.40.170.20">
    <property type="entry name" value="TonB-dependent receptor, beta-barrel domain"/>
    <property type="match status" value="1"/>
</dbReference>
<feature type="domain" description="TonB-dependent receptor plug" evidence="5">
    <location>
        <begin position="125"/>
        <end position="230"/>
    </location>
</feature>
<dbReference type="InterPro" id="IPR037066">
    <property type="entry name" value="Plug_dom_sf"/>
</dbReference>
<keyword evidence="2" id="KW-0472">Membrane</keyword>
<dbReference type="Gene3D" id="2.170.130.10">
    <property type="entry name" value="TonB-dependent receptor, plug domain"/>
    <property type="match status" value="1"/>
</dbReference>
<proteinExistence type="predicted"/>
<accession>A0ABM9ASA3</accession>
<evidence type="ECO:0000256" key="4">
    <source>
        <dbReference type="SAM" id="SignalP"/>
    </source>
</evidence>
<keyword evidence="4" id="KW-0732">Signal</keyword>
<comment type="caution">
    <text evidence="6">The sequence shown here is derived from an EMBL/GenBank/DDBJ whole genome shotgun (WGS) entry which is preliminary data.</text>
</comment>
<dbReference type="Pfam" id="PF13715">
    <property type="entry name" value="CarbopepD_reg_2"/>
    <property type="match status" value="1"/>
</dbReference>